<keyword evidence="2" id="KW-0238">DNA-binding</keyword>
<protein>
    <recommendedName>
        <fullName evidence="4">HTH araC/xylS-type domain-containing protein</fullName>
    </recommendedName>
</protein>
<organism evidence="5 6">
    <name type="scientific">Streptomyces dysideae</name>
    <dbReference type="NCBI Taxonomy" id="909626"/>
    <lineage>
        <taxon>Bacteria</taxon>
        <taxon>Bacillati</taxon>
        <taxon>Actinomycetota</taxon>
        <taxon>Actinomycetes</taxon>
        <taxon>Kitasatosporales</taxon>
        <taxon>Streptomycetaceae</taxon>
        <taxon>Streptomyces</taxon>
    </lineage>
</organism>
<keyword evidence="3" id="KW-0804">Transcription</keyword>
<proteinExistence type="predicted"/>
<dbReference type="InterPro" id="IPR035418">
    <property type="entry name" value="AraC-bd_2"/>
</dbReference>
<dbReference type="Gene3D" id="1.10.10.60">
    <property type="entry name" value="Homeodomain-like"/>
    <property type="match status" value="1"/>
</dbReference>
<name>A0A101UWD6_9ACTN</name>
<dbReference type="GO" id="GO:0003700">
    <property type="term" value="F:DNA-binding transcription factor activity"/>
    <property type="evidence" value="ECO:0007669"/>
    <property type="project" value="InterPro"/>
</dbReference>
<gene>
    <name evidence="5" type="ORF">AQJ91_27240</name>
</gene>
<dbReference type="PANTHER" id="PTHR46796:SF6">
    <property type="entry name" value="ARAC SUBFAMILY"/>
    <property type="match status" value="1"/>
</dbReference>
<reference evidence="5 6" key="1">
    <citation type="submission" date="2015-10" db="EMBL/GenBank/DDBJ databases">
        <title>Draft genome sequence of Streptomyces sp. RV15, isolated from a marine sponge.</title>
        <authorList>
            <person name="Ruckert C."/>
            <person name="Abdelmohsen U.R."/>
            <person name="Winkler A."/>
            <person name="Hentschel U."/>
            <person name="Kalinowski J."/>
            <person name="Kampfer P."/>
            <person name="Glaeser S."/>
        </authorList>
    </citation>
    <scope>NUCLEOTIDE SEQUENCE [LARGE SCALE GENOMIC DNA]</scope>
    <source>
        <strain evidence="5 6">RV15</strain>
    </source>
</reference>
<dbReference type="OrthoDB" id="9799345at2"/>
<keyword evidence="1" id="KW-0805">Transcription regulation</keyword>
<evidence type="ECO:0000313" key="5">
    <source>
        <dbReference type="EMBL" id="KUO18091.1"/>
    </source>
</evidence>
<dbReference type="GO" id="GO:0043565">
    <property type="term" value="F:sequence-specific DNA binding"/>
    <property type="evidence" value="ECO:0007669"/>
    <property type="project" value="InterPro"/>
</dbReference>
<evidence type="ECO:0000256" key="1">
    <source>
        <dbReference type="ARBA" id="ARBA00023015"/>
    </source>
</evidence>
<dbReference type="RefSeq" id="WP_067026750.1">
    <property type="nucleotide sequence ID" value="NZ_KQ949093.1"/>
</dbReference>
<evidence type="ECO:0000259" key="4">
    <source>
        <dbReference type="PROSITE" id="PS01124"/>
    </source>
</evidence>
<feature type="domain" description="HTH araC/xylS-type" evidence="4">
    <location>
        <begin position="214"/>
        <end position="315"/>
    </location>
</feature>
<dbReference type="AlphaFoldDB" id="A0A101UWD6"/>
<dbReference type="PANTHER" id="PTHR46796">
    <property type="entry name" value="HTH-TYPE TRANSCRIPTIONAL ACTIVATOR RHAS-RELATED"/>
    <property type="match status" value="1"/>
</dbReference>
<dbReference type="EMBL" id="LMXB01000068">
    <property type="protein sequence ID" value="KUO18091.1"/>
    <property type="molecule type" value="Genomic_DNA"/>
</dbReference>
<dbReference type="PRINTS" id="PR00032">
    <property type="entry name" value="HTHARAC"/>
</dbReference>
<dbReference type="Proteomes" id="UP000053260">
    <property type="component" value="Unassembled WGS sequence"/>
</dbReference>
<dbReference type="STRING" id="909626.AQJ91_27240"/>
<accession>A0A101UWD6</accession>
<dbReference type="InterPro" id="IPR009057">
    <property type="entry name" value="Homeodomain-like_sf"/>
</dbReference>
<dbReference type="SMART" id="SM00342">
    <property type="entry name" value="HTH_ARAC"/>
    <property type="match status" value="1"/>
</dbReference>
<dbReference type="Pfam" id="PF14525">
    <property type="entry name" value="AraC_binding_2"/>
    <property type="match status" value="1"/>
</dbReference>
<dbReference type="InterPro" id="IPR018060">
    <property type="entry name" value="HTH_AraC"/>
</dbReference>
<evidence type="ECO:0000313" key="6">
    <source>
        <dbReference type="Proteomes" id="UP000053260"/>
    </source>
</evidence>
<dbReference type="InterPro" id="IPR020449">
    <property type="entry name" value="Tscrpt_reg_AraC-type_HTH"/>
</dbReference>
<dbReference type="SUPFAM" id="SSF46689">
    <property type="entry name" value="Homeodomain-like"/>
    <property type="match status" value="1"/>
</dbReference>
<dbReference type="Pfam" id="PF12833">
    <property type="entry name" value="HTH_18"/>
    <property type="match status" value="1"/>
</dbReference>
<evidence type="ECO:0000256" key="2">
    <source>
        <dbReference type="ARBA" id="ARBA00023125"/>
    </source>
</evidence>
<dbReference type="InterPro" id="IPR050204">
    <property type="entry name" value="AraC_XylS_family_regulators"/>
</dbReference>
<comment type="caution">
    <text evidence="5">The sequence shown here is derived from an EMBL/GenBank/DDBJ whole genome shotgun (WGS) entry which is preliminary data.</text>
</comment>
<sequence>MGAPTTQDPGLDGSFEAWEDRICHTFVPLRARCSRDTSHFSGDVGSATLGAVVFAEVSASHTQVERTPRLIKADDPEFYKFGLQISGSSIIEQGDRQAHLHPGDLTLYDTSRPYRVSSSNDFRMTVAMFPRSLIRLPEQQMASLTAVRLAGDHGLGALIAPLMRELGAHLTAARPVVATHLGDAVVELVTAAFAQQLQRPLDPGSPSGHRTLIAQVRKFVDERLQDPGLTSKAVAEAHFVSVRYLQKVFESEGTSVSALIRTRRLEQCRRDLVDPGCGHLSIAQIGHRWGFPDAAHFSRLFRSTYGQSPRELRKGCAA</sequence>
<dbReference type="PROSITE" id="PS01124">
    <property type="entry name" value="HTH_ARAC_FAMILY_2"/>
    <property type="match status" value="1"/>
</dbReference>
<evidence type="ECO:0000256" key="3">
    <source>
        <dbReference type="ARBA" id="ARBA00023163"/>
    </source>
</evidence>
<keyword evidence="6" id="KW-1185">Reference proteome</keyword>